<dbReference type="PANTHER" id="PTHR33885">
    <property type="entry name" value="PHAGE SHOCK PROTEIN C"/>
    <property type="match status" value="1"/>
</dbReference>
<organism evidence="10 11">
    <name type="scientific">Euzebyella marina</name>
    <dbReference type="NCBI Taxonomy" id="1761453"/>
    <lineage>
        <taxon>Bacteria</taxon>
        <taxon>Pseudomonadati</taxon>
        <taxon>Bacteroidota</taxon>
        <taxon>Flavobacteriia</taxon>
        <taxon>Flavobacteriales</taxon>
        <taxon>Flavobacteriaceae</taxon>
        <taxon>Euzebyella</taxon>
    </lineage>
</organism>
<dbReference type="GO" id="GO:0005886">
    <property type="term" value="C:plasma membrane"/>
    <property type="evidence" value="ECO:0007669"/>
    <property type="project" value="UniProtKB-SubCell"/>
</dbReference>
<dbReference type="RefSeq" id="WP_121848744.1">
    <property type="nucleotide sequence ID" value="NZ_CP032050.1"/>
</dbReference>
<accession>A0A3G2L664</accession>
<feature type="domain" description="Phage shock protein PspC N-terminal" evidence="7">
    <location>
        <begin position="108"/>
        <end position="166"/>
    </location>
</feature>
<evidence type="ECO:0000256" key="6">
    <source>
        <dbReference type="SAM" id="Phobius"/>
    </source>
</evidence>
<keyword evidence="2" id="KW-1003">Cell membrane</keyword>
<evidence type="ECO:0000256" key="2">
    <source>
        <dbReference type="ARBA" id="ARBA00022475"/>
    </source>
</evidence>
<dbReference type="Pfam" id="PF04024">
    <property type="entry name" value="PspC"/>
    <property type="match status" value="1"/>
</dbReference>
<dbReference type="InterPro" id="IPR052027">
    <property type="entry name" value="PspC"/>
</dbReference>
<dbReference type="InterPro" id="IPR007168">
    <property type="entry name" value="Phageshock_PspC_N"/>
</dbReference>
<sequence length="587" mass="66504">MNKTININLANMLFHMDEEAYNKMQRYLESVKRSFANTPGSEEILADIEARIAELFSEKLENERQVITVKEVDQVIAIMGQPEDYMVDEDMFEDEPISGKQKAPKRAKKFYRDTDHKYIAGVSSGLGHYFNIDPLWVRLIWIVLTIGSTGAFIVIYALLWLLIPEAKTTSQKLDMRGEDVNISNIERKVKEGFDDVAHKIKSVDYEGVTKKVKNGGKSFFETLGDIIMFFFKIIGKFIGIILVVVGAATIIGMFIGMLTMGTLDWINLPGVDGVLNNLTVAPVWVFSILLFFAIGIPFFFLMYLGLKILVNNLKSIGNIAKFSLLGLWIICIISLIVLGVREAASHAFTGSIKEDYSLTIDQKTDTLNLQLVSSEYYDDGEYVRMNDMILVYDQDGSPMLQSEDVRFNIKRSNDSVARITVKKEANGPSFDQARSTAEKIDYKFEQKGETLMLDTYLTTNDQSKFNDQEVKVNLYLPTGQYMKYAPSNTRNWTIRADRDTNIDDAEDYLWMMGEDGQLKCQNCPVQTDDENGENRIKINENGIDININESNGESFKMKIDNNGVQIKAKDQKDSLDINIDGSEESPQ</sequence>
<dbReference type="AlphaFoldDB" id="A0A3G2L664"/>
<feature type="domain" description="PspC-related transmembrane region" evidence="8">
    <location>
        <begin position="206"/>
        <end position="344"/>
    </location>
</feature>
<dbReference type="InterPro" id="IPR054321">
    <property type="entry name" value="PspC-rel_TM"/>
</dbReference>
<name>A0A3G2L664_9FLAO</name>
<feature type="transmembrane region" description="Helical" evidence="6">
    <location>
        <begin position="283"/>
        <end position="306"/>
    </location>
</feature>
<evidence type="ECO:0000256" key="1">
    <source>
        <dbReference type="ARBA" id="ARBA00004162"/>
    </source>
</evidence>
<dbReference type="Pfam" id="PF22571">
    <property type="entry name" value="LiaI-LiaF-TM_PspC"/>
    <property type="match status" value="1"/>
</dbReference>
<dbReference type="InterPro" id="IPR054319">
    <property type="entry name" value="PspC-rel_ToastRack"/>
</dbReference>
<dbReference type="Pfam" id="PF22744">
    <property type="entry name" value="Toast-rack_PspC-Cterm"/>
    <property type="match status" value="1"/>
</dbReference>
<proteinExistence type="predicted"/>
<keyword evidence="4 6" id="KW-1133">Transmembrane helix</keyword>
<comment type="subcellular location">
    <subcellularLocation>
        <location evidence="1">Cell membrane</location>
        <topology evidence="1">Single-pass membrane protein</topology>
    </subcellularLocation>
</comment>
<evidence type="ECO:0000256" key="3">
    <source>
        <dbReference type="ARBA" id="ARBA00022692"/>
    </source>
</evidence>
<keyword evidence="11" id="KW-1185">Reference proteome</keyword>
<evidence type="ECO:0000256" key="5">
    <source>
        <dbReference type="ARBA" id="ARBA00023136"/>
    </source>
</evidence>
<evidence type="ECO:0000259" key="7">
    <source>
        <dbReference type="Pfam" id="PF04024"/>
    </source>
</evidence>
<evidence type="ECO:0000313" key="10">
    <source>
        <dbReference type="EMBL" id="AYN67728.1"/>
    </source>
</evidence>
<keyword evidence="3 6" id="KW-0812">Transmembrane</keyword>
<protein>
    <submittedName>
        <fullName evidence="10">PspC domain-containing protein</fullName>
    </submittedName>
</protein>
<evidence type="ECO:0000259" key="8">
    <source>
        <dbReference type="Pfam" id="PF22571"/>
    </source>
</evidence>
<dbReference type="PANTHER" id="PTHR33885:SF3">
    <property type="entry name" value="PHAGE SHOCK PROTEIN C"/>
    <property type="match status" value="1"/>
</dbReference>
<evidence type="ECO:0000313" key="11">
    <source>
        <dbReference type="Proteomes" id="UP000276309"/>
    </source>
</evidence>
<feature type="domain" description="PspC-related ToastRack" evidence="9">
    <location>
        <begin position="392"/>
        <end position="525"/>
    </location>
</feature>
<feature type="transmembrane region" description="Helical" evidence="6">
    <location>
        <begin position="237"/>
        <end position="263"/>
    </location>
</feature>
<dbReference type="EMBL" id="CP032050">
    <property type="protein sequence ID" value="AYN67728.1"/>
    <property type="molecule type" value="Genomic_DNA"/>
</dbReference>
<keyword evidence="5 6" id="KW-0472">Membrane</keyword>
<gene>
    <name evidence="10" type="ORF">D1013_10260</name>
</gene>
<evidence type="ECO:0000256" key="4">
    <source>
        <dbReference type="ARBA" id="ARBA00022989"/>
    </source>
</evidence>
<feature type="transmembrane region" description="Helical" evidence="6">
    <location>
        <begin position="318"/>
        <end position="340"/>
    </location>
</feature>
<reference evidence="10 11" key="1">
    <citation type="submission" date="2018-08" db="EMBL/GenBank/DDBJ databases">
        <title>The reduced genetic potential of extracellular carbohydrate catabolism in Euzebyella marina RN62, a Flavobacteriia bacterium isolated from the hadal water.</title>
        <authorList>
            <person name="Xue C."/>
        </authorList>
    </citation>
    <scope>NUCLEOTIDE SEQUENCE [LARGE SCALE GENOMIC DNA]</scope>
    <source>
        <strain evidence="10 11">RN62</strain>
    </source>
</reference>
<dbReference type="OrthoDB" id="5772680at2"/>
<evidence type="ECO:0000259" key="9">
    <source>
        <dbReference type="Pfam" id="PF22744"/>
    </source>
</evidence>
<dbReference type="KEGG" id="emar:D1013_10260"/>
<dbReference type="Proteomes" id="UP000276309">
    <property type="component" value="Chromosome"/>
</dbReference>
<feature type="transmembrane region" description="Helical" evidence="6">
    <location>
        <begin position="139"/>
        <end position="163"/>
    </location>
</feature>